<feature type="non-terminal residue" evidence="3">
    <location>
        <position position="1"/>
    </location>
</feature>
<dbReference type="GO" id="GO:0004843">
    <property type="term" value="F:cysteine-type deubiquitinase activity"/>
    <property type="evidence" value="ECO:0007669"/>
    <property type="project" value="InterPro"/>
</dbReference>
<dbReference type="Proteomes" id="UP001151699">
    <property type="component" value="Chromosome X"/>
</dbReference>
<keyword evidence="4" id="KW-1185">Reference proteome</keyword>
<dbReference type="InterPro" id="IPR018200">
    <property type="entry name" value="USP_CS"/>
</dbReference>
<dbReference type="EMBL" id="WJQU01000003">
    <property type="protein sequence ID" value="KAJ6639279.1"/>
    <property type="molecule type" value="Genomic_DNA"/>
</dbReference>
<evidence type="ECO:0000259" key="1">
    <source>
        <dbReference type="Pfam" id="PF00443"/>
    </source>
</evidence>
<dbReference type="InterPro" id="IPR001394">
    <property type="entry name" value="Peptidase_C19_UCH"/>
</dbReference>
<dbReference type="SUPFAM" id="SSF54001">
    <property type="entry name" value="Cysteine proteinases"/>
    <property type="match status" value="1"/>
</dbReference>
<dbReference type="InterPro" id="IPR038765">
    <property type="entry name" value="Papain-like_cys_pep_sf"/>
</dbReference>
<gene>
    <name evidence="3" type="ORF">Bhyg_12022</name>
</gene>
<evidence type="ECO:0000313" key="3">
    <source>
        <dbReference type="EMBL" id="KAJ6639279.1"/>
    </source>
</evidence>
<comment type="caution">
    <text evidence="3">The sequence shown here is derived from an EMBL/GenBank/DDBJ whole genome shotgun (WGS) entry which is preliminary data.</text>
</comment>
<organism evidence="3 4">
    <name type="scientific">Pseudolycoriella hygida</name>
    <dbReference type="NCBI Taxonomy" id="35572"/>
    <lineage>
        <taxon>Eukaryota</taxon>
        <taxon>Metazoa</taxon>
        <taxon>Ecdysozoa</taxon>
        <taxon>Arthropoda</taxon>
        <taxon>Hexapoda</taxon>
        <taxon>Insecta</taxon>
        <taxon>Pterygota</taxon>
        <taxon>Neoptera</taxon>
        <taxon>Endopterygota</taxon>
        <taxon>Diptera</taxon>
        <taxon>Nematocera</taxon>
        <taxon>Sciaroidea</taxon>
        <taxon>Sciaridae</taxon>
        <taxon>Pseudolycoriella</taxon>
    </lineage>
</organism>
<accession>A0A9Q0MY14</accession>
<evidence type="ECO:0000259" key="2">
    <source>
        <dbReference type="Pfam" id="PF16012"/>
    </source>
</evidence>
<dbReference type="GO" id="GO:0016579">
    <property type="term" value="P:protein deubiquitination"/>
    <property type="evidence" value="ECO:0007669"/>
    <property type="project" value="InterPro"/>
</dbReference>
<proteinExistence type="predicted"/>
<evidence type="ECO:0008006" key="5">
    <source>
        <dbReference type="Google" id="ProtNLM"/>
    </source>
</evidence>
<sequence length="474" mass="53381">LHFSFDKAVSSIGCGLLNFGNICYLNATFQTLFHIPKIVDCFQSEADKMMENNCAYEVCHTGINNLDYFWKAIGVHFLRCIQKRKSLLLLSSCTGSKATKKRVFFFFLLKQPTQRLSATWNFRVIKLTPSSSTPVDFAKRSAKTLCAKLNTAIEVSQTKNGRKDLVMFEIDPALENNLLYPESENGDSVSPQSVSEVTALYRSASLHSNINRIVDNLDFLEVVSNPGKRNRPNDSSEQEVGPVKSNPIKKARVAMSTPKPKQLPLTSDIAKKDFHIVDIVSDDDSIAHLTENQGEKISTAVLKEILQAENIHEIKFEDSYNDRGKYRYICSSATTREWLIAIIPKITPWGNAKIKPVYQGPPPTLIKHTITVSMPSLDPGDILSLISAQNPTIDTSKWKCVHRSKAMNGKQVWTIGVEDSSIEALKDADYRPYVGAHRIKFNPANWFINLETQFIQQMELLNMTRSVKRASKFL</sequence>
<dbReference type="Pfam" id="PF16012">
    <property type="entry name" value="DUF4780"/>
    <property type="match status" value="1"/>
</dbReference>
<feature type="non-terminal residue" evidence="3">
    <location>
        <position position="474"/>
    </location>
</feature>
<name>A0A9Q0MY14_9DIPT</name>
<dbReference type="Gene3D" id="3.90.70.10">
    <property type="entry name" value="Cysteine proteinases"/>
    <property type="match status" value="1"/>
</dbReference>
<feature type="domain" description="DUF4780" evidence="2">
    <location>
        <begin position="276"/>
        <end position="441"/>
    </location>
</feature>
<protein>
    <recommendedName>
        <fullName evidence="5">Ubiquitin carboxyl-terminal hydrolase</fullName>
    </recommendedName>
</protein>
<reference evidence="3" key="1">
    <citation type="submission" date="2022-07" db="EMBL/GenBank/DDBJ databases">
        <authorList>
            <person name="Trinca V."/>
            <person name="Uliana J.V.C."/>
            <person name="Torres T.T."/>
            <person name="Ward R.J."/>
            <person name="Monesi N."/>
        </authorList>
    </citation>
    <scope>NUCLEOTIDE SEQUENCE</scope>
    <source>
        <strain evidence="3">HSMRA1968</strain>
        <tissue evidence="3">Whole embryos</tissue>
    </source>
</reference>
<feature type="domain" description="Peptidase C19 ubiquitin carboxyl-terminal hydrolase" evidence="1">
    <location>
        <begin position="14"/>
        <end position="57"/>
    </location>
</feature>
<dbReference type="AlphaFoldDB" id="A0A9Q0MY14"/>
<dbReference type="PROSITE" id="PS00972">
    <property type="entry name" value="USP_1"/>
    <property type="match status" value="1"/>
</dbReference>
<dbReference type="InterPro" id="IPR031961">
    <property type="entry name" value="DUF4780"/>
</dbReference>
<evidence type="ECO:0000313" key="4">
    <source>
        <dbReference type="Proteomes" id="UP001151699"/>
    </source>
</evidence>
<dbReference type="OrthoDB" id="7700822at2759"/>
<dbReference type="Pfam" id="PF00443">
    <property type="entry name" value="UCH"/>
    <property type="match status" value="1"/>
</dbReference>